<keyword evidence="2" id="KW-1185">Reference proteome</keyword>
<sequence length="373" mass="40099">MALSSTPADPPAAAAAAAATSATTPRLFAAAPPPSRDPRPPISPYPHPPSHYHHRLPSQQLHQQPLYSSQPFANLAPRGGGGAPSSAAAANRGILYPVASSGRGFLPKAIRSQSAAAAADQIANQAGFPPRPVLGGPPYSHTVRAFGFPHSDPHAHLIRQPHVHQTFLGSTGVISAAVKGVPVSGQLKAATSQPSVSECNGYKDQREVCTMLSVGIEAGTIRLRLFGIEKVASVQNVGLPISKTKYFPTKGLVRIYEGSSLYALCRSWLRNGYPEEPQPQYVDGVKLLPKPSPSVVVDAPIKKEVGEEEEERSVENLSSKDLLQRHVKRAKRVRAQLREERLQRIARYKTRLALLLPPLAEQQQLRNDTAASN</sequence>
<organism evidence="1 2">
    <name type="scientific">Rhododendron molle</name>
    <name type="common">Chinese azalea</name>
    <name type="synonym">Azalea mollis</name>
    <dbReference type="NCBI Taxonomy" id="49168"/>
    <lineage>
        <taxon>Eukaryota</taxon>
        <taxon>Viridiplantae</taxon>
        <taxon>Streptophyta</taxon>
        <taxon>Embryophyta</taxon>
        <taxon>Tracheophyta</taxon>
        <taxon>Spermatophyta</taxon>
        <taxon>Magnoliopsida</taxon>
        <taxon>eudicotyledons</taxon>
        <taxon>Gunneridae</taxon>
        <taxon>Pentapetalae</taxon>
        <taxon>asterids</taxon>
        <taxon>Ericales</taxon>
        <taxon>Ericaceae</taxon>
        <taxon>Ericoideae</taxon>
        <taxon>Rhodoreae</taxon>
        <taxon>Rhododendron</taxon>
    </lineage>
</organism>
<evidence type="ECO:0000313" key="1">
    <source>
        <dbReference type="EMBL" id="KAI8571724.1"/>
    </source>
</evidence>
<comment type="caution">
    <text evidence="1">The sequence shown here is derived from an EMBL/GenBank/DDBJ whole genome shotgun (WGS) entry which is preliminary data.</text>
</comment>
<name>A0ACC0Q2W9_RHOML</name>
<dbReference type="EMBL" id="CM046388">
    <property type="protein sequence ID" value="KAI8571724.1"/>
    <property type="molecule type" value="Genomic_DNA"/>
</dbReference>
<reference evidence="1" key="1">
    <citation type="submission" date="2022-02" db="EMBL/GenBank/DDBJ databases">
        <title>Plant Genome Project.</title>
        <authorList>
            <person name="Zhang R.-G."/>
        </authorList>
    </citation>
    <scope>NUCLEOTIDE SEQUENCE</scope>
    <source>
        <strain evidence="1">AT1</strain>
    </source>
</reference>
<accession>A0ACC0Q2W9</accession>
<gene>
    <name evidence="1" type="ORF">RHMOL_Rhmol01G0141800</name>
</gene>
<protein>
    <submittedName>
        <fullName evidence="1">Uncharacterized protein</fullName>
    </submittedName>
</protein>
<dbReference type="Proteomes" id="UP001062846">
    <property type="component" value="Chromosome 1"/>
</dbReference>
<evidence type="ECO:0000313" key="2">
    <source>
        <dbReference type="Proteomes" id="UP001062846"/>
    </source>
</evidence>
<proteinExistence type="predicted"/>